<dbReference type="PROSITE" id="PS50987">
    <property type="entry name" value="HTH_ARSR_2"/>
    <property type="match status" value="1"/>
</dbReference>
<organism evidence="5 6">
    <name type="scientific">Paenibacillus brasilensis</name>
    <dbReference type="NCBI Taxonomy" id="128574"/>
    <lineage>
        <taxon>Bacteria</taxon>
        <taxon>Bacillati</taxon>
        <taxon>Bacillota</taxon>
        <taxon>Bacilli</taxon>
        <taxon>Bacillales</taxon>
        <taxon>Paenibacillaceae</taxon>
        <taxon>Paenibacillus</taxon>
    </lineage>
</organism>
<proteinExistence type="predicted"/>
<dbReference type="CDD" id="cd00090">
    <property type="entry name" value="HTH_ARSR"/>
    <property type="match status" value="1"/>
</dbReference>
<dbReference type="SMART" id="SM00418">
    <property type="entry name" value="HTH_ARSR"/>
    <property type="match status" value="1"/>
</dbReference>
<dbReference type="EMBL" id="JAUSWA010000013">
    <property type="protein sequence ID" value="MDQ0494367.1"/>
    <property type="molecule type" value="Genomic_DNA"/>
</dbReference>
<evidence type="ECO:0000259" key="4">
    <source>
        <dbReference type="PROSITE" id="PS50987"/>
    </source>
</evidence>
<reference evidence="5 6" key="1">
    <citation type="submission" date="2023-07" db="EMBL/GenBank/DDBJ databases">
        <title>Genomic Encyclopedia of Type Strains, Phase IV (KMG-IV): sequencing the most valuable type-strain genomes for metagenomic binning, comparative biology and taxonomic classification.</title>
        <authorList>
            <person name="Goeker M."/>
        </authorList>
    </citation>
    <scope>NUCLEOTIDE SEQUENCE [LARGE SCALE GENOMIC DNA]</scope>
    <source>
        <strain evidence="5 6">DSM 14914</strain>
    </source>
</reference>
<dbReference type="SUPFAM" id="SSF46785">
    <property type="entry name" value="Winged helix' DNA-binding domain"/>
    <property type="match status" value="1"/>
</dbReference>
<dbReference type="InterPro" id="IPR001845">
    <property type="entry name" value="HTH_ArsR_DNA-bd_dom"/>
</dbReference>
<dbReference type="PANTHER" id="PTHR33154">
    <property type="entry name" value="TRANSCRIPTIONAL REGULATOR, ARSR FAMILY"/>
    <property type="match status" value="1"/>
</dbReference>
<evidence type="ECO:0000256" key="1">
    <source>
        <dbReference type="ARBA" id="ARBA00023015"/>
    </source>
</evidence>
<dbReference type="InterPro" id="IPR051081">
    <property type="entry name" value="HTH_MetalResp_TranReg"/>
</dbReference>
<gene>
    <name evidence="5" type="ORF">QOZ95_002530</name>
</gene>
<evidence type="ECO:0000256" key="3">
    <source>
        <dbReference type="ARBA" id="ARBA00023163"/>
    </source>
</evidence>
<name>A0ABU0L286_9BACL</name>
<protein>
    <submittedName>
        <fullName evidence="5">DNA-binding transcriptional ArsR family regulator</fullName>
    </submittedName>
</protein>
<sequence>MEDVHEQAVSKRIFRREAAFIIYFPMESSEFYIYKSNKVDIMWFMEPSLIYKALSNETRRLIMLWLKKPEEFFDEQAYLKQGLNFQIGVCVGDIQAKAGLAQSVISSYLLTMQKSGLLESERIGKWTYYRRNEKTIQQFAEYIQKEL</sequence>
<keyword evidence="2 5" id="KW-0238">DNA-binding</keyword>
<feature type="domain" description="HTH arsR-type" evidence="4">
    <location>
        <begin position="39"/>
        <end position="147"/>
    </location>
</feature>
<dbReference type="Proteomes" id="UP001242811">
    <property type="component" value="Unassembled WGS sequence"/>
</dbReference>
<evidence type="ECO:0000313" key="6">
    <source>
        <dbReference type="Proteomes" id="UP001242811"/>
    </source>
</evidence>
<keyword evidence="6" id="KW-1185">Reference proteome</keyword>
<accession>A0ABU0L286</accession>
<keyword evidence="3" id="KW-0804">Transcription</keyword>
<dbReference type="Gene3D" id="1.10.10.10">
    <property type="entry name" value="Winged helix-like DNA-binding domain superfamily/Winged helix DNA-binding domain"/>
    <property type="match status" value="1"/>
</dbReference>
<dbReference type="InterPro" id="IPR036390">
    <property type="entry name" value="WH_DNA-bd_sf"/>
</dbReference>
<comment type="caution">
    <text evidence="5">The sequence shown here is derived from an EMBL/GenBank/DDBJ whole genome shotgun (WGS) entry which is preliminary data.</text>
</comment>
<dbReference type="InterPro" id="IPR036388">
    <property type="entry name" value="WH-like_DNA-bd_sf"/>
</dbReference>
<dbReference type="PANTHER" id="PTHR33154:SF33">
    <property type="entry name" value="TRANSCRIPTIONAL REPRESSOR SDPR"/>
    <property type="match status" value="1"/>
</dbReference>
<dbReference type="GO" id="GO:0003677">
    <property type="term" value="F:DNA binding"/>
    <property type="evidence" value="ECO:0007669"/>
    <property type="project" value="UniProtKB-KW"/>
</dbReference>
<evidence type="ECO:0000313" key="5">
    <source>
        <dbReference type="EMBL" id="MDQ0494367.1"/>
    </source>
</evidence>
<keyword evidence="1" id="KW-0805">Transcription regulation</keyword>
<dbReference type="InterPro" id="IPR011991">
    <property type="entry name" value="ArsR-like_HTH"/>
</dbReference>
<evidence type="ECO:0000256" key="2">
    <source>
        <dbReference type="ARBA" id="ARBA00023125"/>
    </source>
</evidence>